<feature type="compositionally biased region" description="Basic and acidic residues" evidence="2">
    <location>
        <begin position="1010"/>
        <end position="1021"/>
    </location>
</feature>
<protein>
    <submittedName>
        <fullName evidence="3">Uncharacterized protein</fullName>
    </submittedName>
</protein>
<feature type="region of interest" description="Disordered" evidence="2">
    <location>
        <begin position="1100"/>
        <end position="1121"/>
    </location>
</feature>
<feature type="compositionally biased region" description="Basic and acidic residues" evidence="2">
    <location>
        <begin position="814"/>
        <end position="823"/>
    </location>
</feature>
<feature type="compositionally biased region" description="Basic and acidic residues" evidence="2">
    <location>
        <begin position="944"/>
        <end position="974"/>
    </location>
</feature>
<feature type="region of interest" description="Disordered" evidence="2">
    <location>
        <begin position="944"/>
        <end position="1021"/>
    </location>
</feature>
<feature type="compositionally biased region" description="Low complexity" evidence="2">
    <location>
        <begin position="117"/>
        <end position="151"/>
    </location>
</feature>
<keyword evidence="1" id="KW-0175">Coiled coil</keyword>
<dbReference type="EMBL" id="AHZU02000332">
    <property type="protein sequence ID" value="KFG45808.1"/>
    <property type="molecule type" value="Genomic_DNA"/>
</dbReference>
<evidence type="ECO:0000313" key="4">
    <source>
        <dbReference type="Proteomes" id="UP000028837"/>
    </source>
</evidence>
<dbReference type="Gene3D" id="1.25.10.10">
    <property type="entry name" value="Leucine-rich Repeat Variant"/>
    <property type="match status" value="1"/>
</dbReference>
<dbReference type="OrthoDB" id="331246at2759"/>
<reference evidence="3 4" key="1">
    <citation type="submission" date="2014-02" db="EMBL/GenBank/DDBJ databases">
        <authorList>
            <person name="Sibley D."/>
            <person name="Venepally P."/>
            <person name="Karamycheva S."/>
            <person name="Hadjithomas M."/>
            <person name="Khan A."/>
            <person name="Brunk B."/>
            <person name="Roos D."/>
            <person name="Caler E."/>
            <person name="Lorenzi H."/>
        </authorList>
    </citation>
    <scope>NUCLEOTIDE SEQUENCE [LARGE SCALE GENOMIC DNA]</scope>
    <source>
        <strain evidence="3 4">GAB2-2007-GAL-DOM2</strain>
    </source>
</reference>
<feature type="region of interest" description="Disordered" evidence="2">
    <location>
        <begin position="814"/>
        <end position="843"/>
    </location>
</feature>
<sequence>METSSASHRRVEKAGSDPSSLLEKVVSLPQETERRREESHRDSSTSAEKAFTLLKDDNFLAKYPTLVRALQETVGDAPPSSSSSASAPLACAAPTGPPAREGHSFASSPPSDEHVLAAPPSFFCSSAADPSQSVSSSAPPGSSNSGSSPEGCTAYEPTPRVSVQTPSSSRQVSWLHPQVDLGRPTPSFAFSPTVGISPPSAPVTTHNSSPPPSPHGRQPSSFSPDSQALLNPSPNPATVTSAVHASVPFRSSVAYDDKGDSWHAPQPPGAVGPQPTVEGGNNDRHQEMEIGNGNTLLLQSGPSPNARHSPGKKGSPGHTKGGGHSAVEPQVPASRYIPADMRYRKDLFSPPGTTEKRMEGGAAVETEFGHMGGTAVAPPVFEVPPGAGPPHHFLNRLEDLQRQYAGVVSARNAVEYQYQLFRSLDRPPILLSTPTRPSFLPATPGPGVYTRLPPQLPRPLQNLQHLYQQRQLAAKWAPPGMKRGVPGSTLPGFAPTGALVSPESVVLPWQTTAPPPLFPGTGGLPGAAWNRNGRPPGLGPKGAAPGPEVGGHIAGTPASILGRPARDVPVDWKGLGPVEKDKTVNPAIVFAKETMDGVLQQLQSEAVSLKKGSREMGRKLLESKIKSEVEEWKTMGVDERLCELSVEQQAFIKEQLRAIDEAKENLQTMKSEANRIEHQARDSFYRALYASGEDSEEVRAQREQMKKLEELRQQLPPESSVDATVCGYVTQGGPDPLENLDQLDLGHTLEQLPAQKCKLAVASLLRQMGYRNSQKPVPVRRNGYPAQYFSKFPELYPYPEYGVGLPLSQQAIQERSRELEEKGSASSALAAVQSSEASVPAPVDSTLLKEEQSLMKEQKKKQQEELDWEEYFRTKREERERELEEERTRKAREEAMRAAEEARQAVALLAQRQKLLEEETRCAERKARAERELAEAEEAKARALREATLRTRERSRDRFHDESSRSREGSDQEHRQRRMTSYRAEKSRTDHDAERDAAARRLPSIGKAATQKEEAAWTGLPRRETTLTVEAAERLADRMRQASLVKRRSILSPKARVDREREEDTGHAGERRGERGESKFHSMPSLGVQRTLTMYKTPLSRTLSSSQPLERGAGVDKRGTMGDAHRLSLDKAEASLDDKRDLEKVQIPEQLLSAGLVVLPVETRRKADLTKGILARRLPVQKCESFVHLEPPPEPHDAGEVYARYREMKELLATGQLGLKEKAQDVYDFAFACCKKIVREDPHSQQYANVLMEAVPYYPYQLDIQRAAVIAFLNIFEHCKYQEQLSVPLFDCLTTLMAIDESSLRGDIIAVMAAVIRPQVVINSHLVDLLLSFIEKATEPELCSYGIHVLLVARSPHKKEEQYSLFIRLLGKWKFESTVPTRACLAIDAFAKRARLEELAAHQRAKEKKEGNVEISEGLDKFRRRISYSEATQVLDNPYPPAWMGRDADDVTQVLLVMDRHSQHRRLQGAACQALSSLCGVSLLHCEHVAREGLSRMYTATLNHKESQTIALSLCSVISLLASVPKCRVFLHPKMVSLIKQCIARHRGVGEVVGAACGALAKLDAFFPLTNENLERLTLAIIVNNLKNSSDQPQVVIPTADLIQRVAGKVNELGDVRERLIELDVVEALVKSITGCSGDLEACQLACRAISRLVYQQPHGSRIYTDLVRLRVMTAFLFVLLKHHRNESFCRDVLCCVANCASYQPCAEAVMERGVNVICKAMDANIKSIEVVAQGCRCLGLLAGQAALKDAAERRAEAIISFACEQFSSKQETRRLLSDFLWAVFRQKGVPPQLIERLWNPSEPFQTPRAGSLSASNGEKREGKLREERRRMVQREDRRDESPERLRSRSPTDPRALARVSSHRTLRSPSMSPLPSFRDLK</sequence>
<evidence type="ECO:0000256" key="2">
    <source>
        <dbReference type="SAM" id="MobiDB-lite"/>
    </source>
</evidence>
<dbReference type="VEuPathDB" id="ToxoDB:TGDOM2_223780"/>
<feature type="compositionally biased region" description="Low complexity" evidence="2">
    <location>
        <begin position="77"/>
        <end position="94"/>
    </location>
</feature>
<dbReference type="InterPro" id="IPR011989">
    <property type="entry name" value="ARM-like"/>
</dbReference>
<feature type="compositionally biased region" description="Basic and acidic residues" evidence="2">
    <location>
        <begin position="1055"/>
        <end position="1080"/>
    </location>
</feature>
<accession>A0A086KN40</accession>
<feature type="region of interest" description="Disordered" evidence="2">
    <location>
        <begin position="1"/>
        <end position="49"/>
    </location>
</feature>
<evidence type="ECO:0000313" key="3">
    <source>
        <dbReference type="EMBL" id="KFG45808.1"/>
    </source>
</evidence>
<feature type="region of interest" description="Disordered" evidence="2">
    <location>
        <begin position="1055"/>
        <end position="1082"/>
    </location>
</feature>
<name>A0A086KN40_TOXGO</name>
<feature type="compositionally biased region" description="Low complexity" evidence="2">
    <location>
        <begin position="824"/>
        <end position="838"/>
    </location>
</feature>
<evidence type="ECO:0000256" key="1">
    <source>
        <dbReference type="SAM" id="Coils"/>
    </source>
</evidence>
<feature type="region of interest" description="Disordered" evidence="2">
    <location>
        <begin position="1799"/>
        <end position="1881"/>
    </location>
</feature>
<gene>
    <name evidence="3" type="ORF">TGDOM2_223780</name>
</gene>
<comment type="caution">
    <text evidence="3">The sequence shown here is derived from an EMBL/GenBank/DDBJ whole genome shotgun (WGS) entry which is preliminary data.</text>
</comment>
<feature type="compositionally biased region" description="Polar residues" evidence="2">
    <location>
        <begin position="161"/>
        <end position="172"/>
    </location>
</feature>
<feature type="coiled-coil region" evidence="1">
    <location>
        <begin position="652"/>
        <end position="679"/>
    </location>
</feature>
<feature type="compositionally biased region" description="Polar residues" evidence="2">
    <location>
        <begin position="218"/>
        <end position="243"/>
    </location>
</feature>
<feature type="compositionally biased region" description="Polar residues" evidence="2">
    <location>
        <begin position="292"/>
        <end position="303"/>
    </location>
</feature>
<feature type="compositionally biased region" description="Basic and acidic residues" evidence="2">
    <location>
        <begin position="983"/>
        <end position="999"/>
    </location>
</feature>
<dbReference type="SUPFAM" id="SSF48371">
    <property type="entry name" value="ARM repeat"/>
    <property type="match status" value="1"/>
</dbReference>
<feature type="compositionally biased region" description="Basic and acidic residues" evidence="2">
    <location>
        <begin position="1818"/>
        <end position="1852"/>
    </location>
</feature>
<proteinExistence type="predicted"/>
<dbReference type="Proteomes" id="UP000028837">
    <property type="component" value="Unassembled WGS sequence"/>
</dbReference>
<feature type="compositionally biased region" description="Basic and acidic residues" evidence="2">
    <location>
        <begin position="31"/>
        <end position="43"/>
    </location>
</feature>
<dbReference type="InterPro" id="IPR016024">
    <property type="entry name" value="ARM-type_fold"/>
</dbReference>
<organism evidence="3 4">
    <name type="scientific">Toxoplasma gondii GAB2-2007-GAL-DOM2</name>
    <dbReference type="NCBI Taxonomy" id="1130820"/>
    <lineage>
        <taxon>Eukaryota</taxon>
        <taxon>Sar</taxon>
        <taxon>Alveolata</taxon>
        <taxon>Apicomplexa</taxon>
        <taxon>Conoidasida</taxon>
        <taxon>Coccidia</taxon>
        <taxon>Eucoccidiorida</taxon>
        <taxon>Eimeriorina</taxon>
        <taxon>Sarcocystidae</taxon>
        <taxon>Toxoplasma</taxon>
    </lineage>
</organism>
<feature type="region of interest" description="Disordered" evidence="2">
    <location>
        <begin position="72"/>
        <end position="335"/>
    </location>
</feature>